<dbReference type="KEGG" id="sphl:LPB140_02155"/>
<feature type="transmembrane region" description="Helical" evidence="6">
    <location>
        <begin position="23"/>
        <end position="44"/>
    </location>
</feature>
<evidence type="ECO:0000256" key="3">
    <source>
        <dbReference type="ARBA" id="ARBA00022692"/>
    </source>
</evidence>
<comment type="subcellular location">
    <subcellularLocation>
        <location evidence="1">Cell inner membrane</location>
        <topology evidence="1">Multi-pass membrane protein</topology>
    </subcellularLocation>
    <subcellularLocation>
        <location evidence="6">Cell membrane</location>
        <topology evidence="6">Multi-pass membrane protein</topology>
    </subcellularLocation>
</comment>
<dbReference type="PANTHER" id="PTHR30341:SF0">
    <property type="entry name" value="NA(+)_H(+) ANTIPORTER NHAA"/>
    <property type="match status" value="1"/>
</dbReference>
<dbReference type="Gene3D" id="1.20.1530.10">
    <property type="entry name" value="Na+/H+ antiporter like domain"/>
    <property type="match status" value="1"/>
</dbReference>
<evidence type="ECO:0000256" key="6">
    <source>
        <dbReference type="HAMAP-Rule" id="MF_01844"/>
    </source>
</evidence>
<feature type="transmembrane region" description="Helical" evidence="6">
    <location>
        <begin position="64"/>
        <end position="85"/>
    </location>
</feature>
<dbReference type="PANTHER" id="PTHR30341">
    <property type="entry name" value="SODIUM ION/PROTON ANTIPORTER NHAA-RELATED"/>
    <property type="match status" value="1"/>
</dbReference>
<evidence type="ECO:0000256" key="1">
    <source>
        <dbReference type="ARBA" id="ARBA00004429"/>
    </source>
</evidence>
<keyword evidence="6" id="KW-0915">Sodium</keyword>
<gene>
    <name evidence="6 8" type="primary">nhaA</name>
    <name evidence="8" type="ORF">LPB140_02155</name>
</gene>
<feature type="transmembrane region" description="Helical" evidence="6">
    <location>
        <begin position="339"/>
        <end position="361"/>
    </location>
</feature>
<dbReference type="NCBIfam" id="NF007112">
    <property type="entry name" value="PRK09561.1"/>
    <property type="match status" value="1"/>
</dbReference>
<evidence type="ECO:0000256" key="7">
    <source>
        <dbReference type="SAM" id="MobiDB-lite"/>
    </source>
</evidence>
<organism evidence="8 9">
    <name type="scientific">Sphingorhabdus lutea</name>
    <dbReference type="NCBI Taxonomy" id="1913578"/>
    <lineage>
        <taxon>Bacteria</taxon>
        <taxon>Pseudomonadati</taxon>
        <taxon>Pseudomonadota</taxon>
        <taxon>Alphaproteobacteria</taxon>
        <taxon>Sphingomonadales</taxon>
        <taxon>Sphingomonadaceae</taxon>
        <taxon>Sphingorhabdus</taxon>
    </lineage>
</organism>
<dbReference type="GO" id="GO:0005886">
    <property type="term" value="C:plasma membrane"/>
    <property type="evidence" value="ECO:0007669"/>
    <property type="project" value="UniProtKB-SubCell"/>
</dbReference>
<comment type="similarity">
    <text evidence="6">Belongs to the NhaA Na(+)/H(+) (TC 2.A.33) antiporter family.</text>
</comment>
<feature type="transmembrane region" description="Helical" evidence="6">
    <location>
        <begin position="137"/>
        <end position="155"/>
    </location>
</feature>
<feature type="transmembrane region" description="Helical" evidence="6">
    <location>
        <begin position="381"/>
        <end position="401"/>
    </location>
</feature>
<proteinExistence type="inferred from homology"/>
<sequence>MGAQNNNERKNVSALRDFLQSEAAGGILLMLAAALAMIVANSSWSHYYHDILHDPIGPTLTDKLGPMTIHLWINDGLMAIFFFLVGLEIKREFIDGRLSSWEKRRLPIVAAAAGMVFPAIIYLVIAGGDPVLQNGWAIPAATDIAFAIGVLALLGSRAPTSLKLFLVTVAIVDDMGAVAIIALVYTPSLKTIWLLGSGIVLGAMYLLNKSGNRNIPIYLILSVILWYAVLQSGVHATIAGVLAALMIPIIVTPGAPDSPDSPLHKLEHAIHPWSAYFIIPIFGFANAGVEIGGLTMEQIFAPVPLGIAAGLFLGKQIGIFGAVWVSVKTGFAGKLRGATWLQIYGVAMLCGIGFTMSLFIGELAFTGKDEAAALLREEAKIGILMGSVISALAGFLLLRFAPQHARQEEIEQEAQQEISGDGDVASLSERG</sequence>
<dbReference type="OrthoDB" id="9808135at2"/>
<feature type="transmembrane region" description="Helical" evidence="6">
    <location>
        <begin position="215"/>
        <end position="230"/>
    </location>
</feature>
<dbReference type="EMBL" id="CP018154">
    <property type="protein sequence ID" value="APG61831.1"/>
    <property type="molecule type" value="Genomic_DNA"/>
</dbReference>
<feature type="transmembrane region" description="Helical" evidence="6">
    <location>
        <begin position="236"/>
        <end position="255"/>
    </location>
</feature>
<dbReference type="RefSeq" id="WP_072558478.1">
    <property type="nucleotide sequence ID" value="NZ_CP018154.1"/>
</dbReference>
<feature type="transmembrane region" description="Helical" evidence="6">
    <location>
        <begin position="164"/>
        <end position="185"/>
    </location>
</feature>
<dbReference type="NCBIfam" id="TIGR00773">
    <property type="entry name" value="NhaA"/>
    <property type="match status" value="1"/>
</dbReference>
<dbReference type="STRING" id="1913578.LPB140_02155"/>
<feature type="transmembrane region" description="Helical" evidence="6">
    <location>
        <begin position="307"/>
        <end position="327"/>
    </location>
</feature>
<evidence type="ECO:0000313" key="9">
    <source>
        <dbReference type="Proteomes" id="UP000242561"/>
    </source>
</evidence>
<feature type="transmembrane region" description="Helical" evidence="6">
    <location>
        <begin position="275"/>
        <end position="295"/>
    </location>
</feature>
<keyword evidence="6" id="KW-0739">Sodium transport</keyword>
<keyword evidence="6" id="KW-0813">Transport</keyword>
<feature type="transmembrane region" description="Helical" evidence="6">
    <location>
        <begin position="191"/>
        <end position="208"/>
    </location>
</feature>
<dbReference type="Proteomes" id="UP000242561">
    <property type="component" value="Chromosome"/>
</dbReference>
<dbReference type="InterPro" id="IPR023171">
    <property type="entry name" value="Na/H_antiporter_dom_sf"/>
</dbReference>
<keyword evidence="9" id="KW-1185">Reference proteome</keyword>
<dbReference type="GO" id="GO:0015385">
    <property type="term" value="F:sodium:proton antiporter activity"/>
    <property type="evidence" value="ECO:0007669"/>
    <property type="project" value="UniProtKB-UniRule"/>
</dbReference>
<protein>
    <recommendedName>
        <fullName evidence="6">Na(+)/H(+) antiporter NhaA</fullName>
    </recommendedName>
    <alternativeName>
        <fullName evidence="6">Sodium/proton antiporter NhaA</fullName>
    </alternativeName>
</protein>
<keyword evidence="2 6" id="KW-1003">Cell membrane</keyword>
<comment type="catalytic activity">
    <reaction evidence="6">
        <text>Na(+)(in) + 2 H(+)(out) = Na(+)(out) + 2 H(+)(in)</text>
        <dbReference type="Rhea" id="RHEA:29251"/>
        <dbReference type="ChEBI" id="CHEBI:15378"/>
        <dbReference type="ChEBI" id="CHEBI:29101"/>
    </reaction>
</comment>
<accession>A0A1L3J9P3</accession>
<keyword evidence="3 6" id="KW-0812">Transmembrane</keyword>
<feature type="region of interest" description="Disordered" evidence="7">
    <location>
        <begin position="411"/>
        <end position="431"/>
    </location>
</feature>
<reference evidence="8 9" key="1">
    <citation type="submission" date="2016-11" db="EMBL/GenBank/DDBJ databases">
        <title>Sphingorhabdus sp. LPB0140, isolated from marine environment.</title>
        <authorList>
            <person name="Kim E."/>
            <person name="Yi H."/>
        </authorList>
    </citation>
    <scope>NUCLEOTIDE SEQUENCE [LARGE SCALE GENOMIC DNA]</scope>
    <source>
        <strain evidence="8 9">LPB0140</strain>
    </source>
</reference>
<dbReference type="GO" id="GO:0006885">
    <property type="term" value="P:regulation of pH"/>
    <property type="evidence" value="ECO:0007669"/>
    <property type="project" value="UniProtKB-UniRule"/>
</dbReference>
<dbReference type="Pfam" id="PF06965">
    <property type="entry name" value="Na_H_antiport_1"/>
    <property type="match status" value="1"/>
</dbReference>
<evidence type="ECO:0000256" key="2">
    <source>
        <dbReference type="ARBA" id="ARBA00022475"/>
    </source>
</evidence>
<keyword evidence="5 6" id="KW-0472">Membrane</keyword>
<dbReference type="NCBIfam" id="NF007111">
    <property type="entry name" value="PRK09560.1"/>
    <property type="match status" value="1"/>
</dbReference>
<name>A0A1L3J9P3_9SPHN</name>
<evidence type="ECO:0000256" key="5">
    <source>
        <dbReference type="ARBA" id="ARBA00023136"/>
    </source>
</evidence>
<dbReference type="AlphaFoldDB" id="A0A1L3J9P3"/>
<keyword evidence="6" id="KW-0050">Antiport</keyword>
<comment type="function">
    <text evidence="6">Na(+)/H(+) antiporter that extrudes sodium in exchange for external protons.</text>
</comment>
<feature type="transmembrane region" description="Helical" evidence="6">
    <location>
        <begin position="106"/>
        <end position="125"/>
    </location>
</feature>
<keyword evidence="6" id="KW-0406">Ion transport</keyword>
<evidence type="ECO:0000256" key="4">
    <source>
        <dbReference type="ARBA" id="ARBA00022989"/>
    </source>
</evidence>
<dbReference type="HAMAP" id="MF_01844">
    <property type="entry name" value="NhaA"/>
    <property type="match status" value="1"/>
</dbReference>
<dbReference type="InterPro" id="IPR004670">
    <property type="entry name" value="NhaA"/>
</dbReference>
<evidence type="ECO:0000313" key="8">
    <source>
        <dbReference type="EMBL" id="APG61831.1"/>
    </source>
</evidence>
<keyword evidence="4 6" id="KW-1133">Transmembrane helix</keyword>